<dbReference type="EMBL" id="JEMY01000008">
    <property type="protein sequence ID" value="EXI90214.1"/>
    <property type="molecule type" value="Genomic_DNA"/>
</dbReference>
<feature type="domain" description="DUF4236" evidence="2">
    <location>
        <begin position="4"/>
        <end position="57"/>
    </location>
</feature>
<keyword evidence="4" id="KW-1185">Reference proteome</keyword>
<accession>A0A011RG69</accession>
<dbReference type="PATRIC" id="fig|1454004.3.peg.966"/>
<organism evidence="3 4">
    <name type="scientific">Accumulibacter regalis</name>
    <dbReference type="NCBI Taxonomy" id="522306"/>
    <lineage>
        <taxon>Bacteria</taxon>
        <taxon>Pseudomonadati</taxon>
        <taxon>Pseudomonadota</taxon>
        <taxon>Betaproteobacteria</taxon>
        <taxon>Candidatus Accumulibacter</taxon>
    </lineage>
</organism>
<dbReference type="InterPro" id="IPR025330">
    <property type="entry name" value="DUF4236"/>
</dbReference>
<protein>
    <recommendedName>
        <fullName evidence="2">DUF4236 domain-containing protein</fullName>
    </recommendedName>
</protein>
<name>A0A011RG69_ACCRE</name>
<dbReference type="Proteomes" id="UP000022141">
    <property type="component" value="Unassembled WGS sequence"/>
</dbReference>
<evidence type="ECO:0000259" key="2">
    <source>
        <dbReference type="Pfam" id="PF14020"/>
    </source>
</evidence>
<sequence length="404" mass="44892">MAIRFRRRIKLAPGLHLNVSGSGLSLSAGPRGASMTFGGRRGAYMITGIPGTGLYARQRVGATAQPLSPATSPATNSSGTGTVSITITVENDGTVVFRDEEGSVLDDRLTRRAKQQAKDAIQELMQRACDEINSQVETLEQIHHATPSPDWRAAYEPQPYGEPKPARPPPRKYGLLDRLLSSRRAGVDKENVEAEAAYNASLLIWNRHRQEHEAREVARKAIIEERVLTELPAMEIVLEESLMDIVWPRETALSSDIRDHGRVVMIDVDLPEIEDLPRKTAAVPARGYKLSIKELPGTRHQQLYMRHVHGIGFRIIGEVFFVLPKAEEVVLSGCTQRPDKATGEVQDQYVYSVRVNRRDFADINFANLKAIDPVEALGRFDIRREIARGGLLRTIVPFEDPAAV</sequence>
<feature type="region of interest" description="Disordered" evidence="1">
    <location>
        <begin position="145"/>
        <end position="171"/>
    </location>
</feature>
<dbReference type="Pfam" id="PF14020">
    <property type="entry name" value="DUF4236"/>
    <property type="match status" value="1"/>
</dbReference>
<comment type="caution">
    <text evidence="3">The sequence shown here is derived from an EMBL/GenBank/DDBJ whole genome shotgun (WGS) entry which is preliminary data.</text>
</comment>
<evidence type="ECO:0000256" key="1">
    <source>
        <dbReference type="SAM" id="MobiDB-lite"/>
    </source>
</evidence>
<evidence type="ECO:0000313" key="3">
    <source>
        <dbReference type="EMBL" id="EXI90214.1"/>
    </source>
</evidence>
<proteinExistence type="predicted"/>
<dbReference type="AlphaFoldDB" id="A0A011RG69"/>
<dbReference type="STRING" id="1454004.AW11_00917"/>
<dbReference type="eggNOG" id="COG0457">
    <property type="taxonomic scope" value="Bacteria"/>
</dbReference>
<reference evidence="3" key="1">
    <citation type="submission" date="2014-02" db="EMBL/GenBank/DDBJ databases">
        <title>Expanding our view of genomic diversity in Candidatus Accumulibacter clades.</title>
        <authorList>
            <person name="Skennerton C.T."/>
            <person name="Barr J.J."/>
            <person name="Slater F.R."/>
            <person name="Bond P.L."/>
            <person name="Tyson G.W."/>
        </authorList>
    </citation>
    <scope>NUCLEOTIDE SEQUENCE [LARGE SCALE GENOMIC DNA]</scope>
</reference>
<evidence type="ECO:0000313" key="4">
    <source>
        <dbReference type="Proteomes" id="UP000022141"/>
    </source>
</evidence>
<gene>
    <name evidence="3" type="ORF">AW11_00917</name>
</gene>